<dbReference type="OrthoDB" id="9772053at2"/>
<dbReference type="InterPro" id="IPR008007">
    <property type="entry name" value="Peptidase_M42"/>
</dbReference>
<feature type="binding site" evidence="8">
    <location>
        <position position="65"/>
    </location>
    <ligand>
        <name>Zn(2+)</name>
        <dbReference type="ChEBI" id="CHEBI:29105"/>
        <label>1</label>
    </ligand>
</feature>
<organism evidence="9 10">
    <name type="scientific">Thermoflavimicrobium dichotomicum</name>
    <dbReference type="NCBI Taxonomy" id="46223"/>
    <lineage>
        <taxon>Bacteria</taxon>
        <taxon>Bacillati</taxon>
        <taxon>Bacillota</taxon>
        <taxon>Bacilli</taxon>
        <taxon>Bacillales</taxon>
        <taxon>Thermoactinomycetaceae</taxon>
        <taxon>Thermoflavimicrobium</taxon>
    </lineage>
</organism>
<name>A0A1I3L597_9BACL</name>
<evidence type="ECO:0000256" key="1">
    <source>
        <dbReference type="ARBA" id="ARBA00006272"/>
    </source>
</evidence>
<keyword evidence="10" id="KW-1185">Reference proteome</keyword>
<dbReference type="AlphaFoldDB" id="A0A1I3L597"/>
<dbReference type="PANTHER" id="PTHR32481:SF0">
    <property type="entry name" value="AMINOPEPTIDASE YPDE-RELATED"/>
    <property type="match status" value="1"/>
</dbReference>
<evidence type="ECO:0000256" key="7">
    <source>
        <dbReference type="PIRSR" id="PIRSR001123-1"/>
    </source>
</evidence>
<keyword evidence="3" id="KW-0645">Protease</keyword>
<gene>
    <name evidence="9" type="ORF">SAMN05421852_10245</name>
</gene>
<evidence type="ECO:0000313" key="9">
    <source>
        <dbReference type="EMBL" id="SFI79924.1"/>
    </source>
</evidence>
<dbReference type="STRING" id="46223.SAMN05421852_10245"/>
<evidence type="ECO:0000256" key="2">
    <source>
        <dbReference type="ARBA" id="ARBA00022438"/>
    </source>
</evidence>
<dbReference type="SUPFAM" id="SSF53187">
    <property type="entry name" value="Zn-dependent exopeptidases"/>
    <property type="match status" value="1"/>
</dbReference>
<keyword evidence="2 9" id="KW-0031">Aminopeptidase</keyword>
<feature type="active site" description="Proton acceptor" evidence="7">
    <location>
        <position position="211"/>
    </location>
</feature>
<keyword evidence="5" id="KW-0378">Hydrolase</keyword>
<sequence>MDRLTQMMKVLTEAEGIPGYEHEVRKVMEEYLSPLSDELLRDQLGGVVGKKAGNPDGPRILLAGHLDEIGFIVTHITDKGYLRFQQLGGWWTHTLLSQRVKVKTKKGDYIGLVGSKPPHVLKAEERKKVLELKDLFIDVGAKSREDAEEMGIRLGDPIVPVSEFFTMRNDELWVGKAIDNRAGCALAIEVLNRLQNEEHPNVVYAGATVQEEVGLRGAQTLANLVQPDIAFALDVGIANDTPGSDQDQSPNYMGEGPVITLADASMIGHPELRRLVMDVAEEKEIPVQLEVLMGGGTDGGKFHISGTGCPTVVIGFATRYIHSHNAIMSRRDFEQAATLLTEVIKRLNRETVDQITYR</sequence>
<dbReference type="Gene3D" id="2.40.30.40">
    <property type="entry name" value="Peptidase M42, domain 2"/>
    <property type="match status" value="1"/>
</dbReference>
<dbReference type="Pfam" id="PF05343">
    <property type="entry name" value="Peptidase_M42"/>
    <property type="match status" value="1"/>
</dbReference>
<evidence type="ECO:0000256" key="6">
    <source>
        <dbReference type="PIRNR" id="PIRNR001123"/>
    </source>
</evidence>
<dbReference type="GO" id="GO:0046872">
    <property type="term" value="F:metal ion binding"/>
    <property type="evidence" value="ECO:0007669"/>
    <property type="project" value="UniProtKB-UniRule"/>
</dbReference>
<dbReference type="PANTHER" id="PTHR32481">
    <property type="entry name" value="AMINOPEPTIDASE"/>
    <property type="match status" value="1"/>
</dbReference>
<reference evidence="9 10" key="1">
    <citation type="submission" date="2016-10" db="EMBL/GenBank/DDBJ databases">
        <authorList>
            <person name="de Groot N.N."/>
        </authorList>
    </citation>
    <scope>NUCLEOTIDE SEQUENCE [LARGE SCALE GENOMIC DNA]</scope>
    <source>
        <strain evidence="9 10">DSM 44778</strain>
    </source>
</reference>
<evidence type="ECO:0000256" key="5">
    <source>
        <dbReference type="ARBA" id="ARBA00022801"/>
    </source>
</evidence>
<dbReference type="RefSeq" id="WP_093227795.1">
    <property type="nucleotide sequence ID" value="NZ_FORR01000002.1"/>
</dbReference>
<comment type="cofactor">
    <cofactor evidence="8">
        <name>a divalent metal cation</name>
        <dbReference type="ChEBI" id="CHEBI:60240"/>
    </cofactor>
    <text evidence="8">Binds 2 divalent metal cations per subunit.</text>
</comment>
<feature type="binding site" evidence="8">
    <location>
        <position position="212"/>
    </location>
    <ligand>
        <name>Zn(2+)</name>
        <dbReference type="ChEBI" id="CHEBI:29105"/>
        <label>2</label>
    </ligand>
</feature>
<dbReference type="InterPro" id="IPR051464">
    <property type="entry name" value="Peptidase_M42_aminopept"/>
</dbReference>
<dbReference type="Gene3D" id="3.40.630.10">
    <property type="entry name" value="Zn peptidases"/>
    <property type="match status" value="1"/>
</dbReference>
<dbReference type="Proteomes" id="UP000199545">
    <property type="component" value="Unassembled WGS sequence"/>
</dbReference>
<dbReference type="GO" id="GO:0006508">
    <property type="term" value="P:proteolysis"/>
    <property type="evidence" value="ECO:0007669"/>
    <property type="project" value="UniProtKB-KW"/>
</dbReference>
<dbReference type="CDD" id="cd05656">
    <property type="entry name" value="M42_Frv"/>
    <property type="match status" value="1"/>
</dbReference>
<dbReference type="SUPFAM" id="SSF101821">
    <property type="entry name" value="Aminopeptidase/glucanase lid domain"/>
    <property type="match status" value="1"/>
</dbReference>
<dbReference type="PIRSF" id="PIRSF001123">
    <property type="entry name" value="PepA_GA"/>
    <property type="match status" value="1"/>
</dbReference>
<feature type="binding site" evidence="8">
    <location>
        <position position="179"/>
    </location>
    <ligand>
        <name>Zn(2+)</name>
        <dbReference type="ChEBI" id="CHEBI:29105"/>
        <label>2</label>
    </ligand>
</feature>
<evidence type="ECO:0000256" key="8">
    <source>
        <dbReference type="PIRSR" id="PIRSR001123-2"/>
    </source>
</evidence>
<evidence type="ECO:0000313" key="10">
    <source>
        <dbReference type="Proteomes" id="UP000199545"/>
    </source>
</evidence>
<dbReference type="InterPro" id="IPR023367">
    <property type="entry name" value="Peptidase_M42_dom2"/>
</dbReference>
<feature type="binding site" evidence="8">
    <location>
        <position position="322"/>
    </location>
    <ligand>
        <name>Zn(2+)</name>
        <dbReference type="ChEBI" id="CHEBI:29105"/>
        <label>2</label>
    </ligand>
</feature>
<feature type="binding site" evidence="8">
    <location>
        <position position="234"/>
    </location>
    <ligand>
        <name>Zn(2+)</name>
        <dbReference type="ChEBI" id="CHEBI:29105"/>
        <label>1</label>
    </ligand>
</feature>
<evidence type="ECO:0000256" key="4">
    <source>
        <dbReference type="ARBA" id="ARBA00022723"/>
    </source>
</evidence>
<protein>
    <submittedName>
        <fullName evidence="9">Putative aminopeptidase FrvX</fullName>
    </submittedName>
</protein>
<dbReference type="EMBL" id="FORR01000002">
    <property type="protein sequence ID" value="SFI79924.1"/>
    <property type="molecule type" value="Genomic_DNA"/>
</dbReference>
<proteinExistence type="inferred from homology"/>
<keyword evidence="4 8" id="KW-0479">Metal-binding</keyword>
<feature type="binding site" evidence="8">
    <location>
        <position position="179"/>
    </location>
    <ligand>
        <name>Zn(2+)</name>
        <dbReference type="ChEBI" id="CHEBI:29105"/>
        <label>1</label>
    </ligand>
</feature>
<accession>A0A1I3L597</accession>
<evidence type="ECO:0000256" key="3">
    <source>
        <dbReference type="ARBA" id="ARBA00022670"/>
    </source>
</evidence>
<comment type="similarity">
    <text evidence="1 6">Belongs to the peptidase M42 family.</text>
</comment>
<dbReference type="GO" id="GO:0004177">
    <property type="term" value="F:aminopeptidase activity"/>
    <property type="evidence" value="ECO:0007669"/>
    <property type="project" value="UniProtKB-UniRule"/>
</dbReference>